<dbReference type="InterPro" id="IPR000073">
    <property type="entry name" value="AB_hydrolase_1"/>
</dbReference>
<dbReference type="EMBL" id="CP025570">
    <property type="protein sequence ID" value="AZZ39797.1"/>
    <property type="molecule type" value="Genomic_DNA"/>
</dbReference>
<dbReference type="PANTHER" id="PTHR43194">
    <property type="entry name" value="HYDROLASE ALPHA/BETA FOLD FAMILY"/>
    <property type="match status" value="1"/>
</dbReference>
<dbReference type="KEGG" id="aji:C0Z10_08585"/>
<dbReference type="InterPro" id="IPR029058">
    <property type="entry name" value="AB_hydrolase_fold"/>
</dbReference>
<evidence type="ECO:0000313" key="2">
    <source>
        <dbReference type="Proteomes" id="UP000285875"/>
    </source>
</evidence>
<dbReference type="RefSeq" id="WP_097799092.1">
    <property type="nucleotide sequence ID" value="NZ_CP025570.1"/>
</dbReference>
<dbReference type="SUPFAM" id="SSF53474">
    <property type="entry name" value="alpha/beta-Hydrolases"/>
    <property type="match status" value="1"/>
</dbReference>
<accession>A0A3T0S0A7</accession>
<dbReference type="InterPro" id="IPR050228">
    <property type="entry name" value="Carboxylesterase_BioH"/>
</dbReference>
<sequence length="227" mass="25085">MTTDPIVCLHGITSSRTTWGGLVLAAKPLGTDPHCLTLLGHGPVGERRRADGYCLEAFVADVMAQINRLGLQRFQLVGHSLGAHVASMIAERFPQRVSRLVLEELPVPARSRADSGPVYHRWSGALIKVGALSGYRRFDPVMVSRVLDQLGRPRPQWWRDLGRITMPVLMIAGGNDSYLDQTRFALVAAELPDVRLVEIDGGHRVHITRQEEFLAEVVPFLLGPTQN</sequence>
<proteinExistence type="predicted"/>
<name>A0A3T0S0A7_9ACTN</name>
<dbReference type="PANTHER" id="PTHR43194:SF2">
    <property type="entry name" value="PEROXISOMAL MEMBRANE PROTEIN LPX1"/>
    <property type="match status" value="1"/>
</dbReference>
<dbReference type="AlphaFoldDB" id="A0A3T0S0A7"/>
<dbReference type="Proteomes" id="UP000285875">
    <property type="component" value="Chromosome"/>
</dbReference>
<keyword evidence="1" id="KW-0378">Hydrolase</keyword>
<dbReference type="GO" id="GO:0016787">
    <property type="term" value="F:hydrolase activity"/>
    <property type="evidence" value="ECO:0007669"/>
    <property type="project" value="UniProtKB-KW"/>
</dbReference>
<dbReference type="Gene3D" id="3.40.50.1820">
    <property type="entry name" value="alpha/beta hydrolase"/>
    <property type="match status" value="1"/>
</dbReference>
<protein>
    <submittedName>
        <fullName evidence="1">Alpha/beta hydrolase</fullName>
    </submittedName>
</protein>
<evidence type="ECO:0000313" key="1">
    <source>
        <dbReference type="EMBL" id="AZZ39797.1"/>
    </source>
</evidence>
<gene>
    <name evidence="1" type="ORF">C0Z10_08585</name>
</gene>
<dbReference type="Pfam" id="PF12697">
    <property type="entry name" value="Abhydrolase_6"/>
    <property type="match status" value="1"/>
</dbReference>
<organism evidence="1 2">
    <name type="scientific">Acidipropionibacterium jensenii</name>
    <dbReference type="NCBI Taxonomy" id="1749"/>
    <lineage>
        <taxon>Bacteria</taxon>
        <taxon>Bacillati</taxon>
        <taxon>Actinomycetota</taxon>
        <taxon>Actinomycetes</taxon>
        <taxon>Propionibacteriales</taxon>
        <taxon>Propionibacteriaceae</taxon>
        <taxon>Acidipropionibacterium</taxon>
    </lineage>
</organism>
<dbReference type="GeneID" id="82883521"/>
<reference evidence="2" key="1">
    <citation type="submission" date="2017-12" db="EMBL/GenBank/DDBJ databases">
        <title>Whole genome sequencing of Acidipropionibacterium jensenii strains JS279 and JS280.</title>
        <authorList>
            <person name="Deptula P."/>
            <person name="Laine P."/>
            <person name="Smolander O.-P."/>
            <person name="Paulin L."/>
            <person name="Auvinen P."/>
            <person name="Varmanen P."/>
        </authorList>
    </citation>
    <scope>NUCLEOTIDE SEQUENCE [LARGE SCALE GENOMIC DNA]</scope>
    <source>
        <strain evidence="2">JS280</strain>
    </source>
</reference>